<organism evidence="1 2">
    <name type="scientific">Lignipirellula cremea</name>
    <dbReference type="NCBI Taxonomy" id="2528010"/>
    <lineage>
        <taxon>Bacteria</taxon>
        <taxon>Pseudomonadati</taxon>
        <taxon>Planctomycetota</taxon>
        <taxon>Planctomycetia</taxon>
        <taxon>Pirellulales</taxon>
        <taxon>Pirellulaceae</taxon>
        <taxon>Lignipirellula</taxon>
    </lineage>
</organism>
<dbReference type="SUPFAM" id="SSF55931">
    <property type="entry name" value="Glutamine synthetase/guanido kinase"/>
    <property type="match status" value="1"/>
</dbReference>
<dbReference type="GO" id="GO:0042398">
    <property type="term" value="P:modified amino acid biosynthetic process"/>
    <property type="evidence" value="ECO:0007669"/>
    <property type="project" value="InterPro"/>
</dbReference>
<evidence type="ECO:0000313" key="2">
    <source>
        <dbReference type="Proteomes" id="UP000317648"/>
    </source>
</evidence>
<reference evidence="1 2" key="1">
    <citation type="submission" date="2019-02" db="EMBL/GenBank/DDBJ databases">
        <title>Deep-cultivation of Planctomycetes and their phenomic and genomic characterization uncovers novel biology.</title>
        <authorList>
            <person name="Wiegand S."/>
            <person name="Jogler M."/>
            <person name="Boedeker C."/>
            <person name="Pinto D."/>
            <person name="Vollmers J."/>
            <person name="Rivas-Marin E."/>
            <person name="Kohn T."/>
            <person name="Peeters S.H."/>
            <person name="Heuer A."/>
            <person name="Rast P."/>
            <person name="Oberbeckmann S."/>
            <person name="Bunk B."/>
            <person name="Jeske O."/>
            <person name="Meyerdierks A."/>
            <person name="Storesund J.E."/>
            <person name="Kallscheuer N."/>
            <person name="Luecker S."/>
            <person name="Lage O.M."/>
            <person name="Pohl T."/>
            <person name="Merkel B.J."/>
            <person name="Hornburger P."/>
            <person name="Mueller R.-W."/>
            <person name="Bruemmer F."/>
            <person name="Labrenz M."/>
            <person name="Spormann A.M."/>
            <person name="Op den Camp H."/>
            <person name="Overmann J."/>
            <person name="Amann R."/>
            <person name="Jetten M.S.M."/>
            <person name="Mascher T."/>
            <person name="Medema M.H."/>
            <person name="Devos D.P."/>
            <person name="Kaster A.-K."/>
            <person name="Ovreas L."/>
            <person name="Rohde M."/>
            <person name="Galperin M.Y."/>
            <person name="Jogler C."/>
        </authorList>
    </citation>
    <scope>NUCLEOTIDE SEQUENCE [LARGE SCALE GENOMIC DNA]</scope>
    <source>
        <strain evidence="1 2">Pla85_3_4</strain>
    </source>
</reference>
<name>A0A518DS50_9BACT</name>
<gene>
    <name evidence="1" type="primary">ybdK_1</name>
    <name evidence="1" type="ORF">Pla8534_24710</name>
</gene>
<dbReference type="PANTHER" id="PTHR36510:SF1">
    <property type="entry name" value="GLUTAMATE--CYSTEINE LIGASE 2-RELATED"/>
    <property type="match status" value="1"/>
</dbReference>
<proteinExistence type="predicted"/>
<dbReference type="InterPro" id="IPR050141">
    <property type="entry name" value="GCL_type2/YbdK_subfam"/>
</dbReference>
<protein>
    <submittedName>
        <fullName evidence="1">Carboxylate-amine ligase YbdK</fullName>
    </submittedName>
</protein>
<dbReference type="EMBL" id="CP036433">
    <property type="protein sequence ID" value="QDU94665.1"/>
    <property type="molecule type" value="Genomic_DNA"/>
</dbReference>
<accession>A0A518DS50</accession>
<dbReference type="InterPro" id="IPR014746">
    <property type="entry name" value="Gln_synth/guanido_kin_cat_dom"/>
</dbReference>
<sequence>MSRNTLGLFEAYGIELEYMIVGAESLSTAALSDQVLKAIAGSYESEVELGPISWSNELALHVIELKTTGPAPDLAPLPALFQENVVHINRLLAPLGARLMPTAMHPWMDPLTELQLWPHDYNAVYEAFNRIFDCRGHGWANLQSVHINLPFNGDEEFGRLHAAIRLLLPILPALAASSPLKEGVATGLCDTRLEVYRHNARAVPSISGQVIPEPAFTRAAYDELIFRRIYADIAPHDPQGELQHEWLNARGAIARFDRQAIEIRVLDIQECPAADLAICTAIVRVLQQLTDERWASLADQQAVATEPLAQLFQAVVRNGEQTRITNADYLRMWGREESQLTAGQLWRELLDQIDPPQVVDAQGAFPLEVILKEGVLARRILARLQNVLSTDRLHEVYGELCECLADGHMFRKSR</sequence>
<keyword evidence="1" id="KW-0436">Ligase</keyword>
<dbReference type="OrthoDB" id="9804786at2"/>
<dbReference type="Gene3D" id="3.30.590.20">
    <property type="match status" value="1"/>
</dbReference>
<dbReference type="AlphaFoldDB" id="A0A518DS50"/>
<dbReference type="PANTHER" id="PTHR36510">
    <property type="entry name" value="GLUTAMATE--CYSTEINE LIGASE 2-RELATED"/>
    <property type="match status" value="1"/>
</dbReference>
<dbReference type="Pfam" id="PF04107">
    <property type="entry name" value="GCS2"/>
    <property type="match status" value="1"/>
</dbReference>
<dbReference type="GO" id="GO:0004357">
    <property type="term" value="F:glutamate-cysteine ligase activity"/>
    <property type="evidence" value="ECO:0007669"/>
    <property type="project" value="InterPro"/>
</dbReference>
<dbReference type="RefSeq" id="WP_145053270.1">
    <property type="nucleotide sequence ID" value="NZ_CP036433.1"/>
</dbReference>
<dbReference type="KEGG" id="lcre:Pla8534_24710"/>
<evidence type="ECO:0000313" key="1">
    <source>
        <dbReference type="EMBL" id="QDU94665.1"/>
    </source>
</evidence>
<dbReference type="Proteomes" id="UP000317648">
    <property type="component" value="Chromosome"/>
</dbReference>
<dbReference type="InterPro" id="IPR006336">
    <property type="entry name" value="GCS2"/>
</dbReference>
<keyword evidence="2" id="KW-1185">Reference proteome</keyword>